<accession>A0A1E1KGR0</accession>
<evidence type="ECO:0000313" key="2">
    <source>
        <dbReference type="EMBL" id="CZS97245.1"/>
    </source>
</evidence>
<feature type="region of interest" description="Disordered" evidence="1">
    <location>
        <begin position="36"/>
        <end position="80"/>
    </location>
</feature>
<evidence type="ECO:0000256" key="1">
    <source>
        <dbReference type="SAM" id="MobiDB-lite"/>
    </source>
</evidence>
<organism evidence="2 3">
    <name type="scientific">Rhynchosporium graminicola</name>
    <dbReference type="NCBI Taxonomy" id="2792576"/>
    <lineage>
        <taxon>Eukaryota</taxon>
        <taxon>Fungi</taxon>
        <taxon>Dikarya</taxon>
        <taxon>Ascomycota</taxon>
        <taxon>Pezizomycotina</taxon>
        <taxon>Leotiomycetes</taxon>
        <taxon>Helotiales</taxon>
        <taxon>Ploettnerulaceae</taxon>
        <taxon>Rhynchosporium</taxon>
    </lineage>
</organism>
<protein>
    <submittedName>
        <fullName evidence="2">Uncharacterized protein</fullName>
    </submittedName>
</protein>
<comment type="caution">
    <text evidence="2">The sequence shown here is derived from an EMBL/GenBank/DDBJ whole genome shotgun (WGS) entry which is preliminary data.</text>
</comment>
<dbReference type="AlphaFoldDB" id="A0A1E1KGR0"/>
<feature type="compositionally biased region" description="Basic and acidic residues" evidence="1">
    <location>
        <begin position="414"/>
        <end position="425"/>
    </location>
</feature>
<gene>
    <name evidence="2" type="ORF">RCO7_00330</name>
</gene>
<feature type="region of interest" description="Disordered" evidence="1">
    <location>
        <begin position="370"/>
        <end position="425"/>
    </location>
</feature>
<proteinExistence type="predicted"/>
<name>A0A1E1KGR0_9HELO</name>
<reference evidence="3" key="1">
    <citation type="submission" date="2016-03" db="EMBL/GenBank/DDBJ databases">
        <authorList>
            <person name="Ploux O."/>
        </authorList>
    </citation>
    <scope>NUCLEOTIDE SEQUENCE [LARGE SCALE GENOMIC DNA]</scope>
    <source>
        <strain evidence="3">UK7</strain>
    </source>
</reference>
<feature type="compositionally biased region" description="Acidic residues" evidence="1">
    <location>
        <begin position="172"/>
        <end position="187"/>
    </location>
</feature>
<evidence type="ECO:0000313" key="3">
    <source>
        <dbReference type="Proteomes" id="UP000178129"/>
    </source>
</evidence>
<dbReference type="EMBL" id="FJUW01000013">
    <property type="protein sequence ID" value="CZS97245.1"/>
    <property type="molecule type" value="Genomic_DNA"/>
</dbReference>
<dbReference type="InParanoid" id="A0A1E1KGR0"/>
<sequence>MQAEIARLGDCRRPCTESALFQQYYKCFSEHSARRGEGHFHSPVAGSQEQQLLPPRRATAPRRVRHSEGYMSRSTQTDPKKFAGLSTDEALSVHANSVGLTDHDIAGGLSQSRMDKRETGISKLQIGGYRGDGQEYLGNQKREYQDHERDDEEVMTEYESFHKEGGSHTSDTDSELEAMEQEDSQLEAEDRLRRKQRKAHHREFEKRGISIDGRLDAFSNDPASLYPKTDKYTGSHKFLAAENPTVKKRAGKIIDGVYYPMHHRFSFTPTLRHDQANPSADFEQEAREIQFSSPTLLARKGAFVSPEKRAKTKKTAQSPKRLYYLFSFEKICHDFRSNDLDLRNQATSKHPIKYNTRLVPLFDAMKLPRMSKRPGSAKLSSRKDSIIQDQYDNGRNQRSHSYAKDAAGCAAQEGPKKLSVAEDKS</sequence>
<feature type="region of interest" description="Disordered" evidence="1">
    <location>
        <begin position="160"/>
        <end position="188"/>
    </location>
</feature>
<feature type="compositionally biased region" description="Polar residues" evidence="1">
    <location>
        <begin position="387"/>
        <end position="400"/>
    </location>
</feature>
<keyword evidence="3" id="KW-1185">Reference proteome</keyword>
<dbReference type="Proteomes" id="UP000178129">
    <property type="component" value="Unassembled WGS sequence"/>
</dbReference>